<dbReference type="AlphaFoldDB" id="A0A1U7DAC6"/>
<dbReference type="PANTHER" id="PTHR35519">
    <property type="entry name" value="MEMBRANE PROTEINS"/>
    <property type="match status" value="1"/>
</dbReference>
<dbReference type="InterPro" id="IPR025187">
    <property type="entry name" value="DUF4112"/>
</dbReference>
<dbReference type="KEGG" id="tpro:Ga0080559_TMP4293"/>
<proteinExistence type="predicted"/>
<evidence type="ECO:0000313" key="2">
    <source>
        <dbReference type="Proteomes" id="UP000186559"/>
    </source>
</evidence>
<sequence>MNAMNAQDPFRRLERIERVARGMDRAFRLPLTRIRLGWDSIIGLIPGVGDTLALAPALWIVHESRQIGAPKPLVAQMLGNIGVDWVIGLLPLVGDIFDVGYKSNSKNAALLRRWLEDRHSRPGTGTAAPPNYRSAEAA</sequence>
<keyword evidence="2" id="KW-1185">Reference proteome</keyword>
<protein>
    <recommendedName>
        <fullName evidence="3">DUF4112 domain-containing protein</fullName>
    </recommendedName>
</protein>
<evidence type="ECO:0008006" key="3">
    <source>
        <dbReference type="Google" id="ProtNLM"/>
    </source>
</evidence>
<reference evidence="1 2" key="1">
    <citation type="submission" date="2016-03" db="EMBL/GenBank/DDBJ databases">
        <title>Deep-sea bacteria in the southern Pacific.</title>
        <authorList>
            <person name="Tang K."/>
        </authorList>
    </citation>
    <scope>NUCLEOTIDE SEQUENCE [LARGE SCALE GENOMIC DNA]</scope>
    <source>
        <strain evidence="1 2">JLT2016</strain>
    </source>
</reference>
<organism evidence="1 2">
    <name type="scientific">Salipiger profundus</name>
    <dbReference type="NCBI Taxonomy" id="1229727"/>
    <lineage>
        <taxon>Bacteria</taxon>
        <taxon>Pseudomonadati</taxon>
        <taxon>Pseudomonadota</taxon>
        <taxon>Alphaproteobacteria</taxon>
        <taxon>Rhodobacterales</taxon>
        <taxon>Roseobacteraceae</taxon>
        <taxon>Salipiger</taxon>
    </lineage>
</organism>
<evidence type="ECO:0000313" key="1">
    <source>
        <dbReference type="EMBL" id="APX25089.1"/>
    </source>
</evidence>
<gene>
    <name evidence="1" type="ORF">Ga0080559_TMP4293</name>
</gene>
<dbReference type="Pfam" id="PF13430">
    <property type="entry name" value="DUF4112"/>
    <property type="match status" value="1"/>
</dbReference>
<dbReference type="PANTHER" id="PTHR35519:SF2">
    <property type="entry name" value="PH DOMAIN PROTEIN"/>
    <property type="match status" value="1"/>
</dbReference>
<dbReference type="EMBL" id="CP014796">
    <property type="protein sequence ID" value="APX25089.1"/>
    <property type="molecule type" value="Genomic_DNA"/>
</dbReference>
<accession>A0A1U7DAC6</accession>
<dbReference type="STRING" id="1229727.Ga0080559_TMP4293"/>
<dbReference type="Proteomes" id="UP000186559">
    <property type="component" value="Chromosome"/>
</dbReference>
<name>A0A1U7DAC6_9RHOB</name>